<feature type="domain" description="RCK N-terminal" evidence="2">
    <location>
        <begin position="13"/>
        <end position="132"/>
    </location>
</feature>
<dbReference type="InterPro" id="IPR050721">
    <property type="entry name" value="Trk_Ktr_HKT_K-transport"/>
</dbReference>
<feature type="transmembrane region" description="Helical" evidence="1">
    <location>
        <begin position="309"/>
        <end position="327"/>
    </location>
</feature>
<evidence type="ECO:0000256" key="1">
    <source>
        <dbReference type="SAM" id="Phobius"/>
    </source>
</evidence>
<dbReference type="EMBL" id="JADEWL010000029">
    <property type="protein sequence ID" value="MBE9213290.1"/>
    <property type="molecule type" value="Genomic_DNA"/>
</dbReference>
<protein>
    <submittedName>
        <fullName evidence="4">NAD-binding protein</fullName>
    </submittedName>
</protein>
<dbReference type="PANTHER" id="PTHR43833:SF11">
    <property type="entry name" value="VOLTAGE-GATED POTASSIUM CHANNEL KCH"/>
    <property type="match status" value="1"/>
</dbReference>
<dbReference type="GO" id="GO:0008324">
    <property type="term" value="F:monoatomic cation transmembrane transporter activity"/>
    <property type="evidence" value="ECO:0007669"/>
    <property type="project" value="InterPro"/>
</dbReference>
<dbReference type="RefSeq" id="WP_193920061.1">
    <property type="nucleotide sequence ID" value="NZ_JADEWL010000029.1"/>
</dbReference>
<dbReference type="Pfam" id="PF02254">
    <property type="entry name" value="TrkA_N"/>
    <property type="match status" value="2"/>
</dbReference>
<reference evidence="4" key="1">
    <citation type="submission" date="2020-10" db="EMBL/GenBank/DDBJ databases">
        <authorList>
            <person name="Castelo-Branco R."/>
            <person name="Eusebio N."/>
            <person name="Adriana R."/>
            <person name="Vieira A."/>
            <person name="Brugerolle De Fraissinette N."/>
            <person name="Rezende De Castro R."/>
            <person name="Schneider M.P."/>
            <person name="Vasconcelos V."/>
            <person name="Leao P.N."/>
        </authorList>
    </citation>
    <scope>NUCLEOTIDE SEQUENCE</scope>
    <source>
        <strain evidence="4">LEGE 06105</strain>
    </source>
</reference>
<dbReference type="PANTHER" id="PTHR43833">
    <property type="entry name" value="POTASSIUM CHANNEL PROTEIN 2-RELATED-RELATED"/>
    <property type="match status" value="1"/>
</dbReference>
<name>A0A8J7F4F2_9CYAN</name>
<evidence type="ECO:0000259" key="3">
    <source>
        <dbReference type="PROSITE" id="PS51202"/>
    </source>
</evidence>
<keyword evidence="1" id="KW-0472">Membrane</keyword>
<keyword evidence="5" id="KW-1185">Reference proteome</keyword>
<dbReference type="PROSITE" id="PS51201">
    <property type="entry name" value="RCK_N"/>
    <property type="match status" value="1"/>
</dbReference>
<comment type="caution">
    <text evidence="4">The sequence shown here is derived from an EMBL/GenBank/DDBJ whole genome shotgun (WGS) entry which is preliminary data.</text>
</comment>
<dbReference type="InterPro" id="IPR006037">
    <property type="entry name" value="RCK_C"/>
</dbReference>
<dbReference type="Gene3D" id="3.40.50.720">
    <property type="entry name" value="NAD(P)-binding Rossmann-like Domain"/>
    <property type="match status" value="2"/>
</dbReference>
<keyword evidence="1" id="KW-1133">Transmembrane helix</keyword>
<dbReference type="PROSITE" id="PS51202">
    <property type="entry name" value="RCK_C"/>
    <property type="match status" value="1"/>
</dbReference>
<feature type="transmembrane region" description="Helical" evidence="1">
    <location>
        <begin position="347"/>
        <end position="368"/>
    </location>
</feature>
<dbReference type="Proteomes" id="UP000620559">
    <property type="component" value="Unassembled WGS sequence"/>
</dbReference>
<feature type="transmembrane region" description="Helical" evidence="1">
    <location>
        <begin position="283"/>
        <end position="303"/>
    </location>
</feature>
<evidence type="ECO:0000259" key="2">
    <source>
        <dbReference type="PROSITE" id="PS51201"/>
    </source>
</evidence>
<keyword evidence="1" id="KW-0812">Transmembrane</keyword>
<dbReference type="SUPFAM" id="SSF51735">
    <property type="entry name" value="NAD(P)-binding Rossmann-fold domains"/>
    <property type="match status" value="2"/>
</dbReference>
<evidence type="ECO:0000313" key="5">
    <source>
        <dbReference type="Proteomes" id="UP000620559"/>
    </source>
</evidence>
<dbReference type="AlphaFoldDB" id="A0A8J7F4F2"/>
<sequence length="674" mass="77369">MSLSEQQNQFAQSSHFIVCGLGSLGQHCVKLLKNFGVSVIAIDKQERIKWEVDGIANSIKNNYLVGDIQELDILQQANIKECRAILIVTDDELVNIKVAHEISKLNLQARIIVRSSQKNLHDKNELNINNLIVCDATELPAQVIATRALGDENRGFFQLEDEWVGIFKVKIHPYHKWRSRQLHQINTKDCRILSHIPARKQLPTLFHKWKPNLILHPNDEVIYIEVNNKLVNLYGESSSLPSEKDSSLKHKIIDFLSRKKGGQKALALQEWIKQQINQPIIRIVFLTWLILLIIGVVILTITLEYHPFKALYTSAVMLLGGYDAVYLRDDKQTILQPEILERLINFFYMLSGILLMGVLQAWLTQWVLNEKFQQLFIYPKRNHIVVIGLSQLGEKIADFLQKWQQPVFAMNDKKVKGHVLSQMQLLIGNFLDNLQKVNLANAKSVVVVTDNEDDNINISLKAYQVNPNCTLIIRTFDYHKTNEIKEYLPYAKVINDYELSAEIFVSNAFGKHIRNMLRMNEQTILVAEYTIKQGDTLNGYFLFEIAYGYEVVPILYQTYKQSHPKIMPSYWDKSPLEAGDRIVILGNFDSLQKIENGDRQLPNCKLIVKEAPSQDVILKAAAIIAFVCGCNKKMARNLMNNLPATLDYPIYKHQGQLLLRRLKKYGVDATLVEN</sequence>
<dbReference type="InterPro" id="IPR003148">
    <property type="entry name" value="RCK_N"/>
</dbReference>
<accession>A0A8J7F4F2</accession>
<dbReference type="InterPro" id="IPR036291">
    <property type="entry name" value="NAD(P)-bd_dom_sf"/>
</dbReference>
<feature type="domain" description="RCK C-terminal" evidence="3">
    <location>
        <begin position="514"/>
        <end position="600"/>
    </location>
</feature>
<dbReference type="GO" id="GO:0006813">
    <property type="term" value="P:potassium ion transport"/>
    <property type="evidence" value="ECO:0007669"/>
    <property type="project" value="InterPro"/>
</dbReference>
<organism evidence="4 5">
    <name type="scientific">Plectonema cf. radiosum LEGE 06105</name>
    <dbReference type="NCBI Taxonomy" id="945769"/>
    <lineage>
        <taxon>Bacteria</taxon>
        <taxon>Bacillati</taxon>
        <taxon>Cyanobacteriota</taxon>
        <taxon>Cyanophyceae</taxon>
        <taxon>Oscillatoriophycideae</taxon>
        <taxon>Oscillatoriales</taxon>
        <taxon>Microcoleaceae</taxon>
        <taxon>Plectonema</taxon>
    </lineage>
</organism>
<proteinExistence type="predicted"/>
<evidence type="ECO:0000313" key="4">
    <source>
        <dbReference type="EMBL" id="MBE9213290.1"/>
    </source>
</evidence>
<gene>
    <name evidence="4" type="ORF">IQ247_11510</name>
</gene>